<evidence type="ECO:0000313" key="2">
    <source>
        <dbReference type="EMBL" id="MBM6661009.1"/>
    </source>
</evidence>
<gene>
    <name evidence="2" type="ORF">H6B30_04430</name>
</gene>
<dbReference type="EMBL" id="JACJJL010000005">
    <property type="protein sequence ID" value="MBM6661009.1"/>
    <property type="molecule type" value="Genomic_DNA"/>
</dbReference>
<accession>A0A938WL25</accession>
<sequence length="75" mass="8219">MAHIPKATTAKAAKASLAAKSADGRRPWPANHHAIRPSNNRNGSNIGRQLKKSKKTRCNPLLFPPFNVSLQTNTY</sequence>
<dbReference type="AlphaFoldDB" id="A0A938WL25"/>
<evidence type="ECO:0000256" key="1">
    <source>
        <dbReference type="SAM" id="MobiDB-lite"/>
    </source>
</evidence>
<organism evidence="2 3">
    <name type="scientific">Marseilla massiliensis</name>
    <dbReference type="NCBI Taxonomy" id="1841864"/>
    <lineage>
        <taxon>Bacteria</taxon>
        <taxon>Pseudomonadati</taxon>
        <taxon>Bacteroidota</taxon>
        <taxon>Bacteroidia</taxon>
        <taxon>Bacteroidales</taxon>
        <taxon>Prevotellaceae</taxon>
        <taxon>Marseilla</taxon>
    </lineage>
</organism>
<comment type="caution">
    <text evidence="2">The sequence shown here is derived from an EMBL/GenBank/DDBJ whole genome shotgun (WGS) entry which is preliminary data.</text>
</comment>
<protein>
    <submittedName>
        <fullName evidence="2">Uncharacterized protein</fullName>
    </submittedName>
</protein>
<dbReference type="Proteomes" id="UP000764045">
    <property type="component" value="Unassembled WGS sequence"/>
</dbReference>
<feature type="compositionally biased region" description="Polar residues" evidence="1">
    <location>
        <begin position="37"/>
        <end position="47"/>
    </location>
</feature>
<feature type="compositionally biased region" description="Low complexity" evidence="1">
    <location>
        <begin position="1"/>
        <end position="21"/>
    </location>
</feature>
<proteinExistence type="predicted"/>
<reference evidence="2 3" key="1">
    <citation type="journal article" date="2021" name="Sci. Rep.">
        <title>The distribution of antibiotic resistance genes in chicken gut microbiota commensals.</title>
        <authorList>
            <person name="Juricova H."/>
            <person name="Matiasovicova J."/>
            <person name="Kubasova T."/>
            <person name="Cejkova D."/>
            <person name="Rychlik I."/>
        </authorList>
    </citation>
    <scope>NUCLEOTIDE SEQUENCE [LARGE SCALE GENOMIC DNA]</scope>
    <source>
        <strain evidence="2 3">An819</strain>
    </source>
</reference>
<evidence type="ECO:0000313" key="3">
    <source>
        <dbReference type="Proteomes" id="UP000764045"/>
    </source>
</evidence>
<feature type="region of interest" description="Disordered" evidence="1">
    <location>
        <begin position="1"/>
        <end position="58"/>
    </location>
</feature>
<keyword evidence="3" id="KW-1185">Reference proteome</keyword>
<name>A0A938WL25_9BACT</name>